<comment type="caution">
    <text evidence="1">The sequence shown here is derived from an EMBL/GenBank/DDBJ whole genome shotgun (WGS) entry which is preliminary data.</text>
</comment>
<dbReference type="Proteomes" id="UP001302949">
    <property type="component" value="Unassembled WGS sequence"/>
</dbReference>
<accession>A0ABU5QDH2</accession>
<name>A0ABU5QDH2_9BACT</name>
<dbReference type="SUPFAM" id="SSF160419">
    <property type="entry name" value="YdfO-like"/>
    <property type="match status" value="1"/>
</dbReference>
<gene>
    <name evidence="1" type="ORF">VB248_17225</name>
</gene>
<evidence type="ECO:0000313" key="2">
    <source>
        <dbReference type="Proteomes" id="UP001302949"/>
    </source>
</evidence>
<reference evidence="1 2" key="1">
    <citation type="submission" date="2023-12" db="EMBL/GenBank/DDBJ databases">
        <title>Novel species of the genus Arcicella isolated from rivers.</title>
        <authorList>
            <person name="Lu H."/>
        </authorList>
    </citation>
    <scope>NUCLEOTIDE SEQUENCE [LARGE SCALE GENOMIC DNA]</scope>
    <source>
        <strain evidence="1 2">KCTC 23307</strain>
    </source>
</reference>
<dbReference type="EMBL" id="JAYFUM010000021">
    <property type="protein sequence ID" value="MEA5140896.1"/>
    <property type="molecule type" value="Genomic_DNA"/>
</dbReference>
<dbReference type="RefSeq" id="WP_323298053.1">
    <property type="nucleotide sequence ID" value="NZ_JAYFUM010000021.1"/>
</dbReference>
<evidence type="ECO:0000313" key="1">
    <source>
        <dbReference type="EMBL" id="MEA5140896.1"/>
    </source>
</evidence>
<sequence>MMFTIEQIKEAHSKVKSGADFPKYIQALAQLGVRTYEAYVSDGHTVYKNAEGTSVASGKKYEVMPIAEESKPKEFIAYLKAHQAGETDYPTFCLHCAITGIKKWEVSIDAMTCTYFDKAGNEILVENIPMA</sequence>
<dbReference type="Gene3D" id="3.30.1810.10">
    <property type="entry name" value="YdfO-like"/>
    <property type="match status" value="1"/>
</dbReference>
<dbReference type="InterPro" id="IPR009833">
    <property type="entry name" value="DUF1398"/>
</dbReference>
<organism evidence="1 2">
    <name type="scientific">Arcicella rigui</name>
    <dbReference type="NCBI Taxonomy" id="797020"/>
    <lineage>
        <taxon>Bacteria</taxon>
        <taxon>Pseudomonadati</taxon>
        <taxon>Bacteroidota</taxon>
        <taxon>Cytophagia</taxon>
        <taxon>Cytophagales</taxon>
        <taxon>Flectobacillaceae</taxon>
        <taxon>Arcicella</taxon>
    </lineage>
</organism>
<dbReference type="InterPro" id="IPR036696">
    <property type="entry name" value="YdfO-like_sf"/>
</dbReference>
<dbReference type="Pfam" id="PF07166">
    <property type="entry name" value="DUF1398"/>
    <property type="match status" value="1"/>
</dbReference>
<keyword evidence="2" id="KW-1185">Reference proteome</keyword>
<proteinExistence type="predicted"/>
<protein>
    <submittedName>
        <fullName evidence="1">DUF1398 family protein</fullName>
    </submittedName>
</protein>